<evidence type="ECO:0000313" key="2">
    <source>
        <dbReference type="Proteomes" id="UP000190042"/>
    </source>
</evidence>
<dbReference type="InterPro" id="IPR058870">
    <property type="entry name" value="YuzC"/>
</dbReference>
<keyword evidence="2" id="KW-1185">Reference proteome</keyword>
<dbReference type="RefSeq" id="WP_009498689.1">
    <property type="nucleotide sequence ID" value="NZ_FUYJ01000009.1"/>
</dbReference>
<gene>
    <name evidence="1" type="ORF">SAMN04244570_3616</name>
</gene>
<accession>A0A1T4YUH5</accession>
<dbReference type="AlphaFoldDB" id="A0A1T4YUH5"/>
<name>A0A1T4YUH5_9BACL</name>
<organism evidence="1 2">
    <name type="scientific">Sporosarcina newyorkensis</name>
    <dbReference type="NCBI Taxonomy" id="759851"/>
    <lineage>
        <taxon>Bacteria</taxon>
        <taxon>Bacillati</taxon>
        <taxon>Bacillota</taxon>
        <taxon>Bacilli</taxon>
        <taxon>Bacillales</taxon>
        <taxon>Caryophanaceae</taxon>
        <taxon>Sporosarcina</taxon>
    </lineage>
</organism>
<reference evidence="2" key="1">
    <citation type="submission" date="2017-02" db="EMBL/GenBank/DDBJ databases">
        <authorList>
            <person name="Varghese N."/>
            <person name="Submissions S."/>
        </authorList>
    </citation>
    <scope>NUCLEOTIDE SEQUENCE [LARGE SCALE GENOMIC DNA]</scope>
    <source>
        <strain evidence="2">DSM 23966</strain>
    </source>
</reference>
<evidence type="ECO:0000313" key="1">
    <source>
        <dbReference type="EMBL" id="SKB05323.1"/>
    </source>
</evidence>
<sequence length="123" mass="14082">MHRFPYFHSPYYPVWPFSTQAQAVNDTSGYPPVDTKKFQSSAQEFHLLMKQATLLVGKIEQSPQFSRELMQAAQQSNQNKVNQLIASIDETAIVETHYTPEGIQLKYRDQNGTCCVLTIKIGW</sequence>
<dbReference type="Proteomes" id="UP000190042">
    <property type="component" value="Unassembled WGS sequence"/>
</dbReference>
<dbReference type="Pfam" id="PF26344">
    <property type="entry name" value="YuzC"/>
    <property type="match status" value="1"/>
</dbReference>
<proteinExistence type="predicted"/>
<protein>
    <submittedName>
        <fullName evidence="1">Uncharacterized protein</fullName>
    </submittedName>
</protein>
<dbReference type="EMBL" id="FUYJ01000009">
    <property type="protein sequence ID" value="SKB05323.1"/>
    <property type="molecule type" value="Genomic_DNA"/>
</dbReference>